<gene>
    <name evidence="1" type="ORF">Sangu_2639700</name>
</gene>
<comment type="caution">
    <text evidence="1">The sequence shown here is derived from an EMBL/GenBank/DDBJ whole genome shotgun (WGS) entry which is preliminary data.</text>
</comment>
<dbReference type="EMBL" id="JACGWK010001425">
    <property type="protein sequence ID" value="KAL0288873.1"/>
    <property type="molecule type" value="Genomic_DNA"/>
</dbReference>
<reference evidence="1" key="1">
    <citation type="submission" date="2020-06" db="EMBL/GenBank/DDBJ databases">
        <authorList>
            <person name="Li T."/>
            <person name="Hu X."/>
            <person name="Zhang T."/>
            <person name="Song X."/>
            <person name="Zhang H."/>
            <person name="Dai N."/>
            <person name="Sheng W."/>
            <person name="Hou X."/>
            <person name="Wei L."/>
        </authorList>
    </citation>
    <scope>NUCLEOTIDE SEQUENCE</scope>
    <source>
        <strain evidence="1">G01</strain>
        <tissue evidence="1">Leaf</tissue>
    </source>
</reference>
<proteinExistence type="predicted"/>
<organism evidence="1">
    <name type="scientific">Sesamum angustifolium</name>
    <dbReference type="NCBI Taxonomy" id="2727405"/>
    <lineage>
        <taxon>Eukaryota</taxon>
        <taxon>Viridiplantae</taxon>
        <taxon>Streptophyta</taxon>
        <taxon>Embryophyta</taxon>
        <taxon>Tracheophyta</taxon>
        <taxon>Spermatophyta</taxon>
        <taxon>Magnoliopsida</taxon>
        <taxon>eudicotyledons</taxon>
        <taxon>Gunneridae</taxon>
        <taxon>Pentapetalae</taxon>
        <taxon>asterids</taxon>
        <taxon>lamiids</taxon>
        <taxon>Lamiales</taxon>
        <taxon>Pedaliaceae</taxon>
        <taxon>Sesamum</taxon>
    </lineage>
</organism>
<protein>
    <submittedName>
        <fullName evidence="1">Uncharacterized protein</fullName>
    </submittedName>
</protein>
<dbReference type="PANTHER" id="PTHR33437">
    <property type="entry name" value="OS06G0361200 PROTEIN"/>
    <property type="match status" value="1"/>
</dbReference>
<name>A0AAW2J561_9LAMI</name>
<dbReference type="PANTHER" id="PTHR33437:SF2">
    <property type="entry name" value="OS06G0361200 PROTEIN"/>
    <property type="match status" value="1"/>
</dbReference>
<sequence>MSMVELTNIREGKNKLVIDYINLWHALSLNCKDKLFKASAIETCIQCMYWALTYILHGIKPRKFQKLAILTHDMECITNHKSKFPIGHQNKKSTKDEDFSEPTATESMTIKATLVKFSLSERSEGLKTIIHHVTKVGLL</sequence>
<accession>A0AAW2J561</accession>
<evidence type="ECO:0000313" key="1">
    <source>
        <dbReference type="EMBL" id="KAL0288873.1"/>
    </source>
</evidence>
<reference evidence="1" key="2">
    <citation type="journal article" date="2024" name="Plant">
        <title>Genomic evolution and insights into agronomic trait innovations of Sesamum species.</title>
        <authorList>
            <person name="Miao H."/>
            <person name="Wang L."/>
            <person name="Qu L."/>
            <person name="Liu H."/>
            <person name="Sun Y."/>
            <person name="Le M."/>
            <person name="Wang Q."/>
            <person name="Wei S."/>
            <person name="Zheng Y."/>
            <person name="Lin W."/>
            <person name="Duan Y."/>
            <person name="Cao H."/>
            <person name="Xiong S."/>
            <person name="Wang X."/>
            <person name="Wei L."/>
            <person name="Li C."/>
            <person name="Ma Q."/>
            <person name="Ju M."/>
            <person name="Zhao R."/>
            <person name="Li G."/>
            <person name="Mu C."/>
            <person name="Tian Q."/>
            <person name="Mei H."/>
            <person name="Zhang T."/>
            <person name="Gao T."/>
            <person name="Zhang H."/>
        </authorList>
    </citation>
    <scope>NUCLEOTIDE SEQUENCE</scope>
    <source>
        <strain evidence="1">G01</strain>
    </source>
</reference>
<dbReference type="AlphaFoldDB" id="A0AAW2J561"/>